<feature type="compositionally biased region" description="Basic and acidic residues" evidence="10">
    <location>
        <begin position="64"/>
        <end position="75"/>
    </location>
</feature>
<evidence type="ECO:0000256" key="1">
    <source>
        <dbReference type="ARBA" id="ARBA00003836"/>
    </source>
</evidence>
<dbReference type="OrthoDB" id="3644957at2759"/>
<gene>
    <name evidence="12" type="ORF">SEPMUDRAFT_152406</name>
</gene>
<feature type="domain" description="Essential protein Yae1 N-terminal" evidence="11">
    <location>
        <begin position="85"/>
        <end position="123"/>
    </location>
</feature>
<feature type="compositionally biased region" description="Basic and acidic residues" evidence="10">
    <location>
        <begin position="1"/>
        <end position="12"/>
    </location>
</feature>
<comment type="similarity">
    <text evidence="4">Belongs to the YAE1 family.</text>
</comment>
<sequence length="219" mass="24197">MLRDTLGRRTSDNTEPFLVMSTLGRNEQEPEELANPQQEPHTNDLNDDIFGSAPNSPTLNNEGEGGRSNDHSDIPRLRSLHITNGYREGIALSKESHIQAGFDEGFSLGGEIGQRAGWILGVLDGMARGVKSKNKDEDHEIGECFAKAQEELKIEKLLGEEHFGVDGIWLYEVPGEDGEDVTFEVVANVHPILRKWDGRVRDLGKRLGVLLDEASGLVQ</sequence>
<keyword evidence="9" id="KW-0539">Nucleus</keyword>
<evidence type="ECO:0000256" key="3">
    <source>
        <dbReference type="ARBA" id="ARBA00004496"/>
    </source>
</evidence>
<dbReference type="InterPro" id="IPR038881">
    <property type="entry name" value="Yae1-like"/>
</dbReference>
<comment type="subunit">
    <text evidence="5">May form a complex with LTO1.</text>
</comment>
<feature type="region of interest" description="Disordered" evidence="10">
    <location>
        <begin position="1"/>
        <end position="75"/>
    </location>
</feature>
<accession>M3CWS9</accession>
<keyword evidence="8" id="KW-0963">Cytoplasm</keyword>
<dbReference type="PANTHER" id="PTHR18829:SF0">
    <property type="entry name" value="PROTEIN YAE1 HOMOLOG"/>
    <property type="match status" value="1"/>
</dbReference>
<dbReference type="OMA" id="MHFQPVE"/>
<evidence type="ECO:0000256" key="2">
    <source>
        <dbReference type="ARBA" id="ARBA00004123"/>
    </source>
</evidence>
<proteinExistence type="inferred from homology"/>
<dbReference type="GO" id="GO:0005737">
    <property type="term" value="C:cytoplasm"/>
    <property type="evidence" value="ECO:0007669"/>
    <property type="project" value="UniProtKB-SubCell"/>
</dbReference>
<dbReference type="InterPro" id="IPR019191">
    <property type="entry name" value="Essential_protein_Yae1_N"/>
</dbReference>
<evidence type="ECO:0000256" key="6">
    <source>
        <dbReference type="ARBA" id="ARBA00017286"/>
    </source>
</evidence>
<evidence type="ECO:0000259" key="11">
    <source>
        <dbReference type="Pfam" id="PF09811"/>
    </source>
</evidence>
<keyword evidence="13" id="KW-1185">Reference proteome</keyword>
<dbReference type="GO" id="GO:0005634">
    <property type="term" value="C:nucleus"/>
    <property type="evidence" value="ECO:0007669"/>
    <property type="project" value="UniProtKB-SubCell"/>
</dbReference>
<dbReference type="PANTHER" id="PTHR18829">
    <property type="entry name" value="PROTEIN YAE1 HOMOLOG"/>
    <property type="match status" value="1"/>
</dbReference>
<evidence type="ECO:0000256" key="4">
    <source>
        <dbReference type="ARBA" id="ARBA00007096"/>
    </source>
</evidence>
<evidence type="ECO:0000256" key="9">
    <source>
        <dbReference type="ARBA" id="ARBA00023242"/>
    </source>
</evidence>
<evidence type="ECO:0000256" key="5">
    <source>
        <dbReference type="ARBA" id="ARBA00011427"/>
    </source>
</evidence>
<comment type="subcellular location">
    <subcellularLocation>
        <location evidence="3">Cytoplasm</location>
    </subcellularLocation>
    <subcellularLocation>
        <location evidence="2">Nucleus</location>
    </subcellularLocation>
</comment>
<dbReference type="EMBL" id="KB456272">
    <property type="protein sequence ID" value="EMF08131.1"/>
    <property type="molecule type" value="Genomic_DNA"/>
</dbReference>
<evidence type="ECO:0000256" key="7">
    <source>
        <dbReference type="ARBA" id="ARBA00018400"/>
    </source>
</evidence>
<name>M3CWS9_SPHMS</name>
<evidence type="ECO:0000256" key="10">
    <source>
        <dbReference type="SAM" id="MobiDB-lite"/>
    </source>
</evidence>
<reference evidence="12 13" key="1">
    <citation type="journal article" date="2012" name="PLoS Pathog.">
        <title>Diverse lifestyles and strategies of plant pathogenesis encoded in the genomes of eighteen Dothideomycetes fungi.</title>
        <authorList>
            <person name="Ohm R.A."/>
            <person name="Feau N."/>
            <person name="Henrissat B."/>
            <person name="Schoch C.L."/>
            <person name="Horwitz B.A."/>
            <person name="Barry K.W."/>
            <person name="Condon B.J."/>
            <person name="Copeland A.C."/>
            <person name="Dhillon B."/>
            <person name="Glaser F."/>
            <person name="Hesse C.N."/>
            <person name="Kosti I."/>
            <person name="LaButti K."/>
            <person name="Lindquist E.A."/>
            <person name="Lucas S."/>
            <person name="Salamov A.A."/>
            <person name="Bradshaw R.E."/>
            <person name="Ciuffetti L."/>
            <person name="Hamelin R.C."/>
            <person name="Kema G.H.J."/>
            <person name="Lawrence C."/>
            <person name="Scott J.A."/>
            <person name="Spatafora J.W."/>
            <person name="Turgeon B.G."/>
            <person name="de Wit P.J.G.M."/>
            <person name="Zhong S."/>
            <person name="Goodwin S.B."/>
            <person name="Grigoriev I.V."/>
        </authorList>
    </citation>
    <scope>NUCLEOTIDE SEQUENCE [LARGE SCALE GENOMIC DNA]</scope>
    <source>
        <strain evidence="12 13">SO2202</strain>
    </source>
</reference>
<dbReference type="Pfam" id="PF09811">
    <property type="entry name" value="Yae1_N"/>
    <property type="match status" value="1"/>
</dbReference>
<dbReference type="Proteomes" id="UP000016931">
    <property type="component" value="Unassembled WGS sequence"/>
</dbReference>
<evidence type="ECO:0000256" key="8">
    <source>
        <dbReference type="ARBA" id="ARBA00022490"/>
    </source>
</evidence>
<comment type="function">
    <text evidence="1">The complex LTO1:YAE1 may function as a target specific adapter that probably recruits apo-RPLI1 to the cytosolic iron-sulfur protein assembly (CIA) complex machinery. May be required for biogenesis of the large ribosomal subunit and initiation of translation.</text>
</comment>
<protein>
    <recommendedName>
        <fullName evidence="7">Protein YAE1</fullName>
    </recommendedName>
    <alternativeName>
        <fullName evidence="6">Protein yae1</fullName>
    </alternativeName>
</protein>
<dbReference type="GeneID" id="27904565"/>
<evidence type="ECO:0000313" key="13">
    <source>
        <dbReference type="Proteomes" id="UP000016931"/>
    </source>
</evidence>
<dbReference type="STRING" id="692275.M3CWS9"/>
<dbReference type="eggNOG" id="KOG4774">
    <property type="taxonomic scope" value="Eukaryota"/>
</dbReference>
<organism evidence="12 13">
    <name type="scientific">Sphaerulina musiva (strain SO2202)</name>
    <name type="common">Poplar stem canker fungus</name>
    <name type="synonym">Septoria musiva</name>
    <dbReference type="NCBI Taxonomy" id="692275"/>
    <lineage>
        <taxon>Eukaryota</taxon>
        <taxon>Fungi</taxon>
        <taxon>Dikarya</taxon>
        <taxon>Ascomycota</taxon>
        <taxon>Pezizomycotina</taxon>
        <taxon>Dothideomycetes</taxon>
        <taxon>Dothideomycetidae</taxon>
        <taxon>Mycosphaerellales</taxon>
        <taxon>Mycosphaerellaceae</taxon>
        <taxon>Sphaerulina</taxon>
    </lineage>
</organism>
<evidence type="ECO:0000313" key="12">
    <source>
        <dbReference type="EMBL" id="EMF08131.1"/>
    </source>
</evidence>
<dbReference type="RefSeq" id="XP_016756252.1">
    <property type="nucleotide sequence ID" value="XM_016907428.1"/>
</dbReference>
<dbReference type="HOGENOM" id="CLU_066684_0_1_1"/>
<dbReference type="AlphaFoldDB" id="M3CWS9"/>